<dbReference type="Pfam" id="PF16868">
    <property type="entry name" value="NMT1_3"/>
    <property type="match status" value="1"/>
</dbReference>
<organism evidence="1 2">
    <name type="scientific">Candidatus Zymogenus saltonus</name>
    <dbReference type="NCBI Taxonomy" id="2844893"/>
    <lineage>
        <taxon>Bacteria</taxon>
        <taxon>Deltaproteobacteria</taxon>
        <taxon>Candidatus Zymogenia</taxon>
        <taxon>Candidatus Zymogeniales</taxon>
        <taxon>Candidatus Zymogenaceae</taxon>
        <taxon>Candidatus Zymogenus</taxon>
    </lineage>
</organism>
<protein>
    <submittedName>
        <fullName evidence="1">TAXI family TRAP transporter solute-binding subunit</fullName>
    </submittedName>
</protein>
<reference evidence="1" key="2">
    <citation type="submission" date="2021-01" db="EMBL/GenBank/DDBJ databases">
        <authorList>
            <person name="Hahn C.R."/>
            <person name="Youssef N.H."/>
            <person name="Elshahed M."/>
        </authorList>
    </citation>
    <scope>NUCLEOTIDE SEQUENCE</scope>
    <source>
        <strain evidence="1">Zod_Metabat.24</strain>
    </source>
</reference>
<dbReference type="NCBIfam" id="TIGR02122">
    <property type="entry name" value="TRAP_TAXI"/>
    <property type="match status" value="1"/>
</dbReference>
<dbReference type="PANTHER" id="PTHR42941:SF1">
    <property type="entry name" value="SLL1037 PROTEIN"/>
    <property type="match status" value="1"/>
</dbReference>
<dbReference type="EMBL" id="JAFGIX010000003">
    <property type="protein sequence ID" value="MBN1571727.1"/>
    <property type="molecule type" value="Genomic_DNA"/>
</dbReference>
<dbReference type="PANTHER" id="PTHR42941">
    <property type="entry name" value="SLL1037 PROTEIN"/>
    <property type="match status" value="1"/>
</dbReference>
<reference evidence="1" key="1">
    <citation type="journal article" date="2021" name="Environ. Microbiol.">
        <title>Genomic characterization of three novel Desulfobacterota classes expand the metabolic and phylogenetic diversity of the phylum.</title>
        <authorList>
            <person name="Murphy C.L."/>
            <person name="Biggerstaff J."/>
            <person name="Eichhorn A."/>
            <person name="Ewing E."/>
            <person name="Shahan R."/>
            <person name="Soriano D."/>
            <person name="Stewart S."/>
            <person name="VanMol K."/>
            <person name="Walker R."/>
            <person name="Walters P."/>
            <person name="Elshahed M.S."/>
            <person name="Youssef N.H."/>
        </authorList>
    </citation>
    <scope>NUCLEOTIDE SEQUENCE</scope>
    <source>
        <strain evidence="1">Zod_Metabat.24</strain>
    </source>
</reference>
<dbReference type="InterPro" id="IPR011852">
    <property type="entry name" value="TRAP_TAXI"/>
</dbReference>
<dbReference type="Proteomes" id="UP000809273">
    <property type="component" value="Unassembled WGS sequence"/>
</dbReference>
<comment type="caution">
    <text evidence="1">The sequence shown here is derived from an EMBL/GenBank/DDBJ whole genome shotgun (WGS) entry which is preliminary data.</text>
</comment>
<dbReference type="AlphaFoldDB" id="A0A9D8PN84"/>
<accession>A0A9D8PN84</accession>
<dbReference type="SUPFAM" id="SSF53850">
    <property type="entry name" value="Periplasmic binding protein-like II"/>
    <property type="match status" value="1"/>
</dbReference>
<dbReference type="Gene3D" id="3.40.190.10">
    <property type="entry name" value="Periplasmic binding protein-like II"/>
    <property type="match status" value="2"/>
</dbReference>
<evidence type="ECO:0000313" key="1">
    <source>
        <dbReference type="EMBL" id="MBN1571727.1"/>
    </source>
</evidence>
<evidence type="ECO:0000313" key="2">
    <source>
        <dbReference type="Proteomes" id="UP000809273"/>
    </source>
</evidence>
<name>A0A9D8PN84_9DELT</name>
<proteinExistence type="predicted"/>
<sequence length="318" mass="34879">MKKVFFFTLLFVLIISLVSASEELKMVCGPKNSDMWKLSNHIGSALTEVKISSKGGGPDVQLISSSGPYESIKMLFSHDSNLAIVDALSAYEATSGVGRFSKLLRRDVLALAVLGLEVEHFVLVSAKSEKNNVLDMTEKMIYLGRKGDYRRYGAYVSLKSLGVENFHEGGNEWDYETSAELMIDGSIDGAVYFGIPPVKAVQDIKKVMGSSLVILSVDDSAVSELRGSSPIWFSHTIAANKYPKQKEPVVTVAKPILLVSTRSLNKKTAKALLSDLFDAKSMEYLNSVNLPIDAQMSQRYKVIEYHPGAVEFFKSGGD</sequence>
<gene>
    <name evidence="1" type="ORF">JW984_00850</name>
</gene>